<evidence type="ECO:0000313" key="1">
    <source>
        <dbReference type="EMBL" id="RPA76213.1"/>
    </source>
</evidence>
<accession>A0A3N4HQV0</accession>
<organism evidence="1 2">
    <name type="scientific">Ascobolus immersus RN42</name>
    <dbReference type="NCBI Taxonomy" id="1160509"/>
    <lineage>
        <taxon>Eukaryota</taxon>
        <taxon>Fungi</taxon>
        <taxon>Dikarya</taxon>
        <taxon>Ascomycota</taxon>
        <taxon>Pezizomycotina</taxon>
        <taxon>Pezizomycetes</taxon>
        <taxon>Pezizales</taxon>
        <taxon>Ascobolaceae</taxon>
        <taxon>Ascobolus</taxon>
    </lineage>
</organism>
<reference evidence="1 2" key="1">
    <citation type="journal article" date="2018" name="Nat. Ecol. Evol.">
        <title>Pezizomycetes genomes reveal the molecular basis of ectomycorrhizal truffle lifestyle.</title>
        <authorList>
            <person name="Murat C."/>
            <person name="Payen T."/>
            <person name="Noel B."/>
            <person name="Kuo A."/>
            <person name="Morin E."/>
            <person name="Chen J."/>
            <person name="Kohler A."/>
            <person name="Krizsan K."/>
            <person name="Balestrini R."/>
            <person name="Da Silva C."/>
            <person name="Montanini B."/>
            <person name="Hainaut M."/>
            <person name="Levati E."/>
            <person name="Barry K.W."/>
            <person name="Belfiori B."/>
            <person name="Cichocki N."/>
            <person name="Clum A."/>
            <person name="Dockter R.B."/>
            <person name="Fauchery L."/>
            <person name="Guy J."/>
            <person name="Iotti M."/>
            <person name="Le Tacon F."/>
            <person name="Lindquist E.A."/>
            <person name="Lipzen A."/>
            <person name="Malagnac F."/>
            <person name="Mello A."/>
            <person name="Molinier V."/>
            <person name="Miyauchi S."/>
            <person name="Poulain J."/>
            <person name="Riccioni C."/>
            <person name="Rubini A."/>
            <person name="Sitrit Y."/>
            <person name="Splivallo R."/>
            <person name="Traeger S."/>
            <person name="Wang M."/>
            <person name="Zifcakova L."/>
            <person name="Wipf D."/>
            <person name="Zambonelli A."/>
            <person name="Paolocci F."/>
            <person name="Nowrousian M."/>
            <person name="Ottonello S."/>
            <person name="Baldrian P."/>
            <person name="Spatafora J.W."/>
            <person name="Henrissat B."/>
            <person name="Nagy L.G."/>
            <person name="Aury J.M."/>
            <person name="Wincker P."/>
            <person name="Grigoriev I.V."/>
            <person name="Bonfante P."/>
            <person name="Martin F.M."/>
        </authorList>
    </citation>
    <scope>NUCLEOTIDE SEQUENCE [LARGE SCALE GENOMIC DNA]</scope>
    <source>
        <strain evidence="1 2">RN42</strain>
    </source>
</reference>
<dbReference type="AlphaFoldDB" id="A0A3N4HQV0"/>
<sequence>MAKRSTVLFSTSRRLAPLELSTGPMRDSRIVLALYCAASRLASWLDRLSVLIPGGRGSISAGEYWIGLWLWRLESMAVVSFVISFVVLV</sequence>
<evidence type="ECO:0000313" key="2">
    <source>
        <dbReference type="Proteomes" id="UP000275078"/>
    </source>
</evidence>
<proteinExistence type="predicted"/>
<keyword evidence="2" id="KW-1185">Reference proteome</keyword>
<dbReference type="EMBL" id="ML119749">
    <property type="protein sequence ID" value="RPA76213.1"/>
    <property type="molecule type" value="Genomic_DNA"/>
</dbReference>
<protein>
    <submittedName>
        <fullName evidence="1">Uncharacterized protein</fullName>
    </submittedName>
</protein>
<dbReference type="Proteomes" id="UP000275078">
    <property type="component" value="Unassembled WGS sequence"/>
</dbReference>
<gene>
    <name evidence="1" type="ORF">BJ508DRAFT_10933</name>
</gene>
<name>A0A3N4HQV0_ASCIM</name>